<dbReference type="InterPro" id="IPR001647">
    <property type="entry name" value="HTH_TetR"/>
</dbReference>
<dbReference type="Pfam" id="PF00440">
    <property type="entry name" value="TetR_N"/>
    <property type="match status" value="1"/>
</dbReference>
<feature type="region of interest" description="Disordered" evidence="5">
    <location>
        <begin position="1"/>
        <end position="27"/>
    </location>
</feature>
<keyword evidence="1" id="KW-0805">Transcription regulation</keyword>
<keyword evidence="3" id="KW-0804">Transcription</keyword>
<proteinExistence type="predicted"/>
<dbReference type="PROSITE" id="PS50977">
    <property type="entry name" value="HTH_TETR_2"/>
    <property type="match status" value="1"/>
</dbReference>
<dbReference type="EMBL" id="LT629732">
    <property type="protein sequence ID" value="SDS42468.1"/>
    <property type="molecule type" value="Genomic_DNA"/>
</dbReference>
<dbReference type="AlphaFoldDB" id="A0A1H1S3V6"/>
<feature type="domain" description="HTH tetR-type" evidence="6">
    <location>
        <begin position="26"/>
        <end position="84"/>
    </location>
</feature>
<dbReference type="SUPFAM" id="SSF46689">
    <property type="entry name" value="Homeodomain-like"/>
    <property type="match status" value="1"/>
</dbReference>
<dbReference type="SUPFAM" id="SSF48498">
    <property type="entry name" value="Tetracyclin repressor-like, C-terminal domain"/>
    <property type="match status" value="1"/>
</dbReference>
<evidence type="ECO:0000256" key="2">
    <source>
        <dbReference type="ARBA" id="ARBA00023125"/>
    </source>
</evidence>
<dbReference type="InterPro" id="IPR009057">
    <property type="entry name" value="Homeodomain-like_sf"/>
</dbReference>
<dbReference type="Gene3D" id="1.10.357.10">
    <property type="entry name" value="Tetracycline Repressor, domain 2"/>
    <property type="match status" value="1"/>
</dbReference>
<evidence type="ECO:0000313" key="8">
    <source>
        <dbReference type="Proteomes" id="UP000198983"/>
    </source>
</evidence>
<evidence type="ECO:0000256" key="3">
    <source>
        <dbReference type="ARBA" id="ARBA00023163"/>
    </source>
</evidence>
<dbReference type="PANTHER" id="PTHR30055:SF234">
    <property type="entry name" value="HTH-TYPE TRANSCRIPTIONAL REGULATOR BETI"/>
    <property type="match status" value="1"/>
</dbReference>
<accession>A0A1H1S3V6</accession>
<dbReference type="GO" id="GO:0000976">
    <property type="term" value="F:transcription cis-regulatory region binding"/>
    <property type="evidence" value="ECO:0007669"/>
    <property type="project" value="TreeGrafter"/>
</dbReference>
<evidence type="ECO:0000256" key="4">
    <source>
        <dbReference type="PROSITE-ProRule" id="PRU00335"/>
    </source>
</evidence>
<organism evidence="7 8">
    <name type="scientific">Actinopolymorpha singaporensis</name>
    <dbReference type="NCBI Taxonomy" id="117157"/>
    <lineage>
        <taxon>Bacteria</taxon>
        <taxon>Bacillati</taxon>
        <taxon>Actinomycetota</taxon>
        <taxon>Actinomycetes</taxon>
        <taxon>Propionibacteriales</taxon>
        <taxon>Actinopolymorphaceae</taxon>
        <taxon>Actinopolymorpha</taxon>
    </lineage>
</organism>
<dbReference type="PANTHER" id="PTHR30055">
    <property type="entry name" value="HTH-TYPE TRANSCRIPTIONAL REGULATOR RUTR"/>
    <property type="match status" value="1"/>
</dbReference>
<protein>
    <submittedName>
        <fullName evidence="7">DNA-binding transcriptional regulator, AcrR family</fullName>
    </submittedName>
</protein>
<keyword evidence="8" id="KW-1185">Reference proteome</keyword>
<name>A0A1H1S3V6_9ACTN</name>
<feature type="DNA-binding region" description="H-T-H motif" evidence="4">
    <location>
        <begin position="47"/>
        <end position="66"/>
    </location>
</feature>
<dbReference type="Proteomes" id="UP000198983">
    <property type="component" value="Chromosome I"/>
</dbReference>
<evidence type="ECO:0000256" key="5">
    <source>
        <dbReference type="SAM" id="MobiDB-lite"/>
    </source>
</evidence>
<evidence type="ECO:0000313" key="7">
    <source>
        <dbReference type="EMBL" id="SDS42468.1"/>
    </source>
</evidence>
<reference evidence="7 8" key="1">
    <citation type="submission" date="2016-10" db="EMBL/GenBank/DDBJ databases">
        <authorList>
            <person name="de Groot N.N."/>
        </authorList>
    </citation>
    <scope>NUCLEOTIDE SEQUENCE [LARGE SCALE GENOMIC DNA]</scope>
    <source>
        <strain evidence="7 8">DSM 22024</strain>
    </source>
</reference>
<dbReference type="STRING" id="117157.SAMN04489717_2651"/>
<dbReference type="GO" id="GO:0003700">
    <property type="term" value="F:DNA-binding transcription factor activity"/>
    <property type="evidence" value="ECO:0007669"/>
    <property type="project" value="TreeGrafter"/>
</dbReference>
<evidence type="ECO:0000256" key="1">
    <source>
        <dbReference type="ARBA" id="ARBA00023015"/>
    </source>
</evidence>
<gene>
    <name evidence="7" type="ORF">SAMN04489717_2651</name>
</gene>
<dbReference type="InterPro" id="IPR036271">
    <property type="entry name" value="Tet_transcr_reg_TetR-rel_C_sf"/>
</dbReference>
<sequence length="210" mass="22616">MTRMSEIRSSPGEPASAGRRRRADAERSRTAVLDAATKLLGERPDASMDAIAAAAGVTRQTVYAHYPSREVLLAAVVDRISAEALAAIDAVGLDEGPAVDALLRLVEASWQTFERYPLLLRIAPGELDPSADHERHEPVADRLLRLIRRGQRAGEIDRGLRPAWLVTAVIALGHAAGEEVRSGRMSARAATAALRVSLVRLLGAQDHSPR</sequence>
<evidence type="ECO:0000259" key="6">
    <source>
        <dbReference type="PROSITE" id="PS50977"/>
    </source>
</evidence>
<dbReference type="InterPro" id="IPR050109">
    <property type="entry name" value="HTH-type_TetR-like_transc_reg"/>
</dbReference>
<keyword evidence="2 4" id="KW-0238">DNA-binding</keyword>